<feature type="chain" id="PRO_5032821096" evidence="3">
    <location>
        <begin position="20"/>
        <end position="302"/>
    </location>
</feature>
<accession>A0A830DGW9</accession>
<keyword evidence="3" id="KW-0732">Signal</keyword>
<evidence type="ECO:0000259" key="4">
    <source>
        <dbReference type="Pfam" id="PF12357"/>
    </source>
</evidence>
<comment type="caution">
    <text evidence="5">The sequence shown here is derived from an EMBL/GenBank/DDBJ whole genome shotgun (WGS) entry which is preliminary data.</text>
</comment>
<dbReference type="GO" id="GO:0004630">
    <property type="term" value="F:phospholipase D activity"/>
    <property type="evidence" value="ECO:0007669"/>
    <property type="project" value="TreeGrafter"/>
</dbReference>
<dbReference type="GO" id="GO:0009395">
    <property type="term" value="P:phospholipid catabolic process"/>
    <property type="evidence" value="ECO:0007669"/>
    <property type="project" value="TreeGrafter"/>
</dbReference>
<dbReference type="Pfam" id="PF12357">
    <property type="entry name" value="PLD_C"/>
    <property type="match status" value="1"/>
</dbReference>
<dbReference type="EMBL" id="BMAC01001384">
    <property type="protein sequence ID" value="GFQ07074.1"/>
    <property type="molecule type" value="Genomic_DNA"/>
</dbReference>
<evidence type="ECO:0000256" key="1">
    <source>
        <dbReference type="ARBA" id="ARBA00022737"/>
    </source>
</evidence>
<dbReference type="InterPro" id="IPR024632">
    <property type="entry name" value="PLipase_D_C"/>
</dbReference>
<reference evidence="5" key="1">
    <citation type="submission" date="2020-07" db="EMBL/GenBank/DDBJ databases">
        <title>Ethylene signaling mediates host invasion by parasitic plants.</title>
        <authorList>
            <person name="Yoshida S."/>
        </authorList>
    </citation>
    <scope>NUCLEOTIDE SEQUENCE</scope>
    <source>
        <strain evidence="5">Okayama</strain>
    </source>
</reference>
<sequence length="302" mass="33781">MRTIFVVLLLLETSPNLETLDVHCYDDYQADKAAIKAMLVNRVGDFGLAPGISGCFTLFQTTFAITSAFSPASLGTLLHAFAEMFLYTLFVFLADDPYVTNSNLGELLKVKSQEGVRVLLLVWDDPTSTSILGYKTEGVMNTGDDETRRCFKHSSVKVLLCPRIAVKGSWAKKQVERIPDIIGISDATSITEGDTESWNVFRSIDSNSVKGFPKNLREASDKSTRGTLEQCFEHLESLECVRRVKWMGELNWRQFEANEISPMRGHLLKYPHLIAEMQAQLAVVAEKVTRGWRFGQNLLATG</sequence>
<dbReference type="OrthoDB" id="14911at2759"/>
<protein>
    <submittedName>
        <fullName evidence="5">Phospholipase d gamma 1</fullName>
    </submittedName>
</protein>
<feature type="domain" description="Phospholipase D C-terminal" evidence="4">
    <location>
        <begin position="229"/>
        <end position="274"/>
    </location>
</feature>
<dbReference type="PANTHER" id="PTHR18896">
    <property type="entry name" value="PHOSPHOLIPASE D"/>
    <property type="match status" value="1"/>
</dbReference>
<evidence type="ECO:0000313" key="6">
    <source>
        <dbReference type="Proteomes" id="UP000653305"/>
    </source>
</evidence>
<evidence type="ECO:0000313" key="5">
    <source>
        <dbReference type="EMBL" id="GFQ07074.1"/>
    </source>
</evidence>
<keyword evidence="2" id="KW-0443">Lipid metabolism</keyword>
<dbReference type="AlphaFoldDB" id="A0A830DGW9"/>
<name>A0A830DGW9_9LAMI</name>
<keyword evidence="1" id="KW-0677">Repeat</keyword>
<proteinExistence type="predicted"/>
<organism evidence="5 6">
    <name type="scientific">Phtheirospermum japonicum</name>
    <dbReference type="NCBI Taxonomy" id="374723"/>
    <lineage>
        <taxon>Eukaryota</taxon>
        <taxon>Viridiplantae</taxon>
        <taxon>Streptophyta</taxon>
        <taxon>Embryophyta</taxon>
        <taxon>Tracheophyta</taxon>
        <taxon>Spermatophyta</taxon>
        <taxon>Magnoliopsida</taxon>
        <taxon>eudicotyledons</taxon>
        <taxon>Gunneridae</taxon>
        <taxon>Pentapetalae</taxon>
        <taxon>asterids</taxon>
        <taxon>lamiids</taxon>
        <taxon>Lamiales</taxon>
        <taxon>Orobanchaceae</taxon>
        <taxon>Orobanchaceae incertae sedis</taxon>
        <taxon>Phtheirospermum</taxon>
    </lineage>
</organism>
<dbReference type="Proteomes" id="UP000653305">
    <property type="component" value="Unassembled WGS sequence"/>
</dbReference>
<gene>
    <name evidence="5" type="ORF">PHJA_002851500</name>
</gene>
<keyword evidence="6" id="KW-1185">Reference proteome</keyword>
<dbReference type="InterPro" id="IPR015679">
    <property type="entry name" value="PLipase_D_fam"/>
</dbReference>
<dbReference type="GO" id="GO:0005886">
    <property type="term" value="C:plasma membrane"/>
    <property type="evidence" value="ECO:0007669"/>
    <property type="project" value="TreeGrafter"/>
</dbReference>
<evidence type="ECO:0000256" key="2">
    <source>
        <dbReference type="ARBA" id="ARBA00023098"/>
    </source>
</evidence>
<feature type="signal peptide" evidence="3">
    <location>
        <begin position="1"/>
        <end position="19"/>
    </location>
</feature>
<evidence type="ECO:0000256" key="3">
    <source>
        <dbReference type="SAM" id="SignalP"/>
    </source>
</evidence>
<dbReference type="PANTHER" id="PTHR18896:SF201">
    <property type="entry name" value="PHOSPHOLIPASE D"/>
    <property type="match status" value="1"/>
</dbReference>